<name>A0A840L7Y3_9BURK</name>
<evidence type="ECO:0000313" key="3">
    <source>
        <dbReference type="Proteomes" id="UP000562027"/>
    </source>
</evidence>
<dbReference type="Proteomes" id="UP000562027">
    <property type="component" value="Unassembled WGS sequence"/>
</dbReference>
<gene>
    <name evidence="2" type="ORF">HNP55_001398</name>
</gene>
<dbReference type="EMBL" id="JACHLP010000002">
    <property type="protein sequence ID" value="MBB4842883.1"/>
    <property type="molecule type" value="Genomic_DNA"/>
</dbReference>
<proteinExistence type="predicted"/>
<keyword evidence="1" id="KW-0732">Signal</keyword>
<feature type="chain" id="PRO_5032815995" description="DUF3108 domain-containing protein" evidence="1">
    <location>
        <begin position="26"/>
        <end position="234"/>
    </location>
</feature>
<dbReference type="RefSeq" id="WP_184297585.1">
    <property type="nucleotide sequence ID" value="NZ_JACHLP010000002.1"/>
</dbReference>
<reference evidence="2 3" key="1">
    <citation type="submission" date="2020-08" db="EMBL/GenBank/DDBJ databases">
        <title>Functional genomics of gut bacteria from endangered species of beetles.</title>
        <authorList>
            <person name="Carlos-Shanley C."/>
        </authorList>
    </citation>
    <scope>NUCLEOTIDE SEQUENCE [LARGE SCALE GENOMIC DNA]</scope>
    <source>
        <strain evidence="2 3">S00239</strain>
    </source>
</reference>
<protein>
    <recommendedName>
        <fullName evidence="4">DUF3108 domain-containing protein</fullName>
    </recommendedName>
</protein>
<feature type="signal peptide" evidence="1">
    <location>
        <begin position="1"/>
        <end position="25"/>
    </location>
</feature>
<keyword evidence="3" id="KW-1185">Reference proteome</keyword>
<evidence type="ECO:0000313" key="2">
    <source>
        <dbReference type="EMBL" id="MBB4842883.1"/>
    </source>
</evidence>
<accession>A0A840L7Y3</accession>
<dbReference type="AlphaFoldDB" id="A0A840L7Y3"/>
<sequence length="234" mass="25185">MKIKTSLRLAVITIPLLLALGQSQAQIPGPVRTADLPGHYYLQGQREVGSELLLRADGSFAWMMSYGAVDKQAEGRWTRQGQTLTLLSSRPSKAPVFRVFEDDELSILKPAAEGSWVAIVGLPGIGPAAGMEVQFQARSGKTATAVTDSAGDAKVAMPATEVWLRAGLRPQGQGGKWQWLDVPAERAEARIAGFAIDDARHIVPAGFKRMELRLTGSGSLRTESLGSPMTYVKE</sequence>
<comment type="caution">
    <text evidence="2">The sequence shown here is derived from an EMBL/GenBank/DDBJ whole genome shotgun (WGS) entry which is preliminary data.</text>
</comment>
<organism evidence="2 3">
    <name type="scientific">Roseateles oligotrophus</name>
    <dbReference type="NCBI Taxonomy" id="1769250"/>
    <lineage>
        <taxon>Bacteria</taxon>
        <taxon>Pseudomonadati</taxon>
        <taxon>Pseudomonadota</taxon>
        <taxon>Betaproteobacteria</taxon>
        <taxon>Burkholderiales</taxon>
        <taxon>Sphaerotilaceae</taxon>
        <taxon>Roseateles</taxon>
    </lineage>
</organism>
<evidence type="ECO:0000256" key="1">
    <source>
        <dbReference type="SAM" id="SignalP"/>
    </source>
</evidence>
<evidence type="ECO:0008006" key="4">
    <source>
        <dbReference type="Google" id="ProtNLM"/>
    </source>
</evidence>